<dbReference type="EMBL" id="DVND01000138">
    <property type="protein sequence ID" value="HIU48752.1"/>
    <property type="molecule type" value="Genomic_DNA"/>
</dbReference>
<dbReference type="GO" id="GO:0004356">
    <property type="term" value="F:glutamine synthetase activity"/>
    <property type="evidence" value="ECO:0007669"/>
    <property type="project" value="InterPro"/>
</dbReference>
<evidence type="ECO:0000259" key="10">
    <source>
        <dbReference type="PROSITE" id="PS51987"/>
    </source>
</evidence>
<evidence type="ECO:0000313" key="11">
    <source>
        <dbReference type="EMBL" id="HIU48752.1"/>
    </source>
</evidence>
<name>A0A9D1LVL1_9FIRM</name>
<reference evidence="11" key="2">
    <citation type="journal article" date="2021" name="PeerJ">
        <title>Extensive microbial diversity within the chicken gut microbiome revealed by metagenomics and culture.</title>
        <authorList>
            <person name="Gilroy R."/>
            <person name="Ravi A."/>
            <person name="Getino M."/>
            <person name="Pursley I."/>
            <person name="Horton D.L."/>
            <person name="Alikhan N.F."/>
            <person name="Baker D."/>
            <person name="Gharbi K."/>
            <person name="Hall N."/>
            <person name="Watson M."/>
            <person name="Adriaenssens E.M."/>
            <person name="Foster-Nyarko E."/>
            <person name="Jarju S."/>
            <person name="Secka A."/>
            <person name="Antonio M."/>
            <person name="Oren A."/>
            <person name="Chaudhuri R.R."/>
            <person name="La Ragione R."/>
            <person name="Hildebrand F."/>
            <person name="Pallen M.J."/>
        </authorList>
    </citation>
    <scope>NUCLEOTIDE SEQUENCE</scope>
    <source>
        <strain evidence="11">ChiSjej4B22-9803</strain>
    </source>
</reference>
<dbReference type="GO" id="GO:0005524">
    <property type="term" value="F:ATP binding"/>
    <property type="evidence" value="ECO:0007669"/>
    <property type="project" value="UniProtKB-KW"/>
</dbReference>
<dbReference type="Gene3D" id="3.30.590.10">
    <property type="entry name" value="Glutamine synthetase/guanido kinase, catalytic domain"/>
    <property type="match status" value="1"/>
</dbReference>
<evidence type="ECO:0000256" key="3">
    <source>
        <dbReference type="ARBA" id="ARBA00022598"/>
    </source>
</evidence>
<feature type="domain" description="GS catalytic" evidence="10">
    <location>
        <begin position="107"/>
        <end position="402"/>
    </location>
</feature>
<keyword evidence="5" id="KW-0067">ATP-binding</keyword>
<organism evidence="11 12">
    <name type="scientific">Candidatus Avimonoglobus intestinipullorum</name>
    <dbReference type="NCBI Taxonomy" id="2840699"/>
    <lineage>
        <taxon>Bacteria</taxon>
        <taxon>Bacillati</taxon>
        <taxon>Bacillota</taxon>
        <taxon>Clostridia</taxon>
        <taxon>Eubacteriales</taxon>
        <taxon>Candidatus Avimonoglobus</taxon>
    </lineage>
</organism>
<keyword evidence="6" id="KW-0460">Magnesium</keyword>
<dbReference type="Gene3D" id="3.10.20.70">
    <property type="entry name" value="Glutamine synthetase, N-terminal domain"/>
    <property type="match status" value="1"/>
</dbReference>
<evidence type="ECO:0000256" key="8">
    <source>
        <dbReference type="RuleBase" id="RU000384"/>
    </source>
</evidence>
<evidence type="ECO:0000256" key="1">
    <source>
        <dbReference type="ARBA" id="ARBA00001946"/>
    </source>
</evidence>
<evidence type="ECO:0000256" key="5">
    <source>
        <dbReference type="ARBA" id="ARBA00022840"/>
    </source>
</evidence>
<accession>A0A9D1LVL1</accession>
<dbReference type="PANTHER" id="PTHR43785:SF12">
    <property type="entry name" value="TYPE-1 GLUTAMINE SYNTHETASE 2"/>
    <property type="match status" value="1"/>
</dbReference>
<comment type="cofactor">
    <cofactor evidence="1">
        <name>Mg(2+)</name>
        <dbReference type="ChEBI" id="CHEBI:18420"/>
    </cofactor>
</comment>
<reference evidence="11" key="1">
    <citation type="submission" date="2020-10" db="EMBL/GenBank/DDBJ databases">
        <authorList>
            <person name="Gilroy R."/>
        </authorList>
    </citation>
    <scope>NUCLEOTIDE SEQUENCE</scope>
    <source>
        <strain evidence="11">ChiSjej4B22-9803</strain>
    </source>
</reference>
<comment type="similarity">
    <text evidence="2 7 8">Belongs to the glutamine synthetase family.</text>
</comment>
<dbReference type="SMART" id="SM01230">
    <property type="entry name" value="Gln-synt_C"/>
    <property type="match status" value="1"/>
</dbReference>
<dbReference type="PROSITE" id="PS51986">
    <property type="entry name" value="GS_BETA_GRASP"/>
    <property type="match status" value="1"/>
</dbReference>
<dbReference type="SUPFAM" id="SSF55931">
    <property type="entry name" value="Glutamine synthetase/guanido kinase"/>
    <property type="match status" value="1"/>
</dbReference>
<dbReference type="Pfam" id="PF00120">
    <property type="entry name" value="Gln-synt_C"/>
    <property type="match status" value="1"/>
</dbReference>
<dbReference type="AlphaFoldDB" id="A0A9D1LVL1"/>
<dbReference type="Proteomes" id="UP000824111">
    <property type="component" value="Unassembled WGS sequence"/>
</dbReference>
<dbReference type="InterPro" id="IPR036651">
    <property type="entry name" value="Gln_synt_N_sf"/>
</dbReference>
<comment type="caution">
    <text evidence="11">The sequence shown here is derived from an EMBL/GenBank/DDBJ whole genome shotgun (WGS) entry which is preliminary data.</text>
</comment>
<evidence type="ECO:0000256" key="7">
    <source>
        <dbReference type="PROSITE-ProRule" id="PRU01330"/>
    </source>
</evidence>
<dbReference type="PROSITE" id="PS51987">
    <property type="entry name" value="GS_CATALYTIC"/>
    <property type="match status" value="1"/>
</dbReference>
<gene>
    <name evidence="11" type="ORF">IAB04_05265</name>
</gene>
<dbReference type="InterPro" id="IPR008147">
    <property type="entry name" value="Gln_synt_N"/>
</dbReference>
<keyword evidence="4" id="KW-0547">Nucleotide-binding</keyword>
<dbReference type="InterPro" id="IPR027303">
    <property type="entry name" value="Gln_synth_gly_rich_site"/>
</dbReference>
<evidence type="ECO:0000256" key="6">
    <source>
        <dbReference type="ARBA" id="ARBA00022842"/>
    </source>
</evidence>
<dbReference type="GO" id="GO:0006542">
    <property type="term" value="P:glutamine biosynthetic process"/>
    <property type="evidence" value="ECO:0007669"/>
    <property type="project" value="InterPro"/>
</dbReference>
<dbReference type="PANTHER" id="PTHR43785">
    <property type="entry name" value="GAMMA-GLUTAMYLPUTRESCINE SYNTHETASE"/>
    <property type="match status" value="1"/>
</dbReference>
<keyword evidence="3" id="KW-0436">Ligase</keyword>
<sequence length="402" mass="45147">MNYSAQEVIQYVGEEDVKFIRLAFCDVYGKQKNISIMPGELPRAFEYGIAVDASSIEGFGDETHSDLLLHPDPATLAVLPWRPEHGRVVRMFCSITRPGGAIFECDTRSILKRAIDDAKAIGVEFFFGSELEFYLFKLDENGKPTKEPYDDAGYMDIAPDDKGENIRREICLNLEQMGIRPESSHHEKGPGQNEIDFRFANPLTAADDAMAFQTVVKTFAYRNGLWADFSPKPLPGKPGNGFHINMSVKNDANHILLPYMIAGILAYIQDFTVFLNPLERSYERFGSNKAPKYISWSSENRSQLIRIPAATGEYRRAELRSPDPATNPYLAYALLIYAGLDGIQNKLDLPPVSDVNLYTADERTLKQYRMLPASLAEAKAAALKSKFIAKHLPEPIIDIYCK</sequence>
<dbReference type="PROSITE" id="PS00181">
    <property type="entry name" value="GLNA_ATP"/>
    <property type="match status" value="1"/>
</dbReference>
<dbReference type="Pfam" id="PF03951">
    <property type="entry name" value="Gln-synt_N"/>
    <property type="match status" value="1"/>
</dbReference>
<feature type="domain" description="GS beta-grasp" evidence="9">
    <location>
        <begin position="15"/>
        <end position="100"/>
    </location>
</feature>
<evidence type="ECO:0000256" key="2">
    <source>
        <dbReference type="ARBA" id="ARBA00009897"/>
    </source>
</evidence>
<dbReference type="InterPro" id="IPR014746">
    <property type="entry name" value="Gln_synth/guanido_kin_cat_dom"/>
</dbReference>
<evidence type="ECO:0000313" key="12">
    <source>
        <dbReference type="Proteomes" id="UP000824111"/>
    </source>
</evidence>
<dbReference type="InterPro" id="IPR008146">
    <property type="entry name" value="Gln_synth_cat_dom"/>
</dbReference>
<evidence type="ECO:0000259" key="9">
    <source>
        <dbReference type="PROSITE" id="PS51986"/>
    </source>
</evidence>
<protein>
    <submittedName>
        <fullName evidence="11">Glutamine synthetase</fullName>
    </submittedName>
</protein>
<evidence type="ECO:0000256" key="4">
    <source>
        <dbReference type="ARBA" id="ARBA00022741"/>
    </source>
</evidence>
<dbReference type="SUPFAM" id="SSF54368">
    <property type="entry name" value="Glutamine synthetase, N-terminal domain"/>
    <property type="match status" value="1"/>
</dbReference>
<proteinExistence type="inferred from homology"/>